<dbReference type="Gene3D" id="3.40.50.200">
    <property type="entry name" value="Peptidase S8/S53 domain"/>
    <property type="match status" value="1"/>
</dbReference>
<evidence type="ECO:0000256" key="3">
    <source>
        <dbReference type="ARBA" id="ARBA00022801"/>
    </source>
</evidence>
<dbReference type="PANTHER" id="PTHR43806">
    <property type="entry name" value="PEPTIDASE S8"/>
    <property type="match status" value="1"/>
</dbReference>
<feature type="domain" description="Peptidase S8/S53" evidence="7">
    <location>
        <begin position="744"/>
        <end position="912"/>
    </location>
</feature>
<name>A0A395NVA6_TRIAR</name>
<comment type="similarity">
    <text evidence="1 5">Belongs to the peptidase S8 family.</text>
</comment>
<dbReference type="Pfam" id="PF00082">
    <property type="entry name" value="Peptidase_S8"/>
    <property type="match status" value="1"/>
</dbReference>
<evidence type="ECO:0000256" key="4">
    <source>
        <dbReference type="ARBA" id="ARBA00022825"/>
    </source>
</evidence>
<dbReference type="PANTHER" id="PTHR43806:SF11">
    <property type="entry name" value="CEREVISIN-RELATED"/>
    <property type="match status" value="1"/>
</dbReference>
<evidence type="ECO:0000259" key="7">
    <source>
        <dbReference type="Pfam" id="PF00082"/>
    </source>
</evidence>
<evidence type="ECO:0000256" key="2">
    <source>
        <dbReference type="ARBA" id="ARBA00022670"/>
    </source>
</evidence>
<dbReference type="AlphaFoldDB" id="A0A395NVA6"/>
<dbReference type="PROSITE" id="PS51892">
    <property type="entry name" value="SUBTILASE"/>
    <property type="match status" value="1"/>
</dbReference>
<evidence type="ECO:0000259" key="8">
    <source>
        <dbReference type="Pfam" id="PF24476"/>
    </source>
</evidence>
<dbReference type="InterPro" id="IPR050131">
    <property type="entry name" value="Peptidase_S8_subtilisin-like"/>
</dbReference>
<proteinExistence type="inferred from homology"/>
<keyword evidence="4" id="KW-0720">Serine protease</keyword>
<dbReference type="SUPFAM" id="SSF52743">
    <property type="entry name" value="Subtilisin-like"/>
    <property type="match status" value="1"/>
</dbReference>
<dbReference type="Pfam" id="PF24476">
    <property type="entry name" value="DUF7580"/>
    <property type="match status" value="1"/>
</dbReference>
<dbReference type="InterPro" id="IPR056002">
    <property type="entry name" value="DUF7580"/>
</dbReference>
<keyword evidence="2 9" id="KW-0645">Protease</keyword>
<comment type="caution">
    <text evidence="5">Lacks conserved residue(s) required for the propagation of feature annotation.</text>
</comment>
<evidence type="ECO:0000313" key="10">
    <source>
        <dbReference type="Proteomes" id="UP000266272"/>
    </source>
</evidence>
<keyword evidence="10" id="KW-1185">Reference proteome</keyword>
<feature type="region of interest" description="Disordered" evidence="6">
    <location>
        <begin position="256"/>
        <end position="283"/>
    </location>
</feature>
<gene>
    <name evidence="9" type="ORF">TARUN_2158</name>
</gene>
<comment type="caution">
    <text evidence="9">The sequence shown here is derived from an EMBL/GenBank/DDBJ whole genome shotgun (WGS) entry which is preliminary data.</text>
</comment>
<sequence length="994" mass="110959">MPTSAPPTLYHHALVPLISTEDSGGNILHLKRVVVTNAEASDMGSVSAVEDENEVDSLLLTTAETVLQMAEIAGHHESNKEIAIFYNHLRFHCIRLQDCVKRSRHTSSRLDRELVNRALCHIGSLVPETGPQELPLGDTALEFRLGVLNLHWSNVRNHADEAKVEFVGRWLALGASEDRHTKLDKALEQCADEIERQQPEKSSAKPTNVFPSPNIGEPSYGVWRAAQAIFDALLGCKGCSCSSQHEFGAKLELSTYRRPQKQTDKKPGMRSIRNRNRKSRGDDGVAEKLDFDMFLSMEHDWHEVCVQTMREMVVGFAVDELETPPSEGNAAGKFIKVEKLCRSISKTKTRTLQRLMLKLTSGQFFDMGFEKSIFWIDKTTEPISLLRCFEERHEFFTEKTKRILSLIIGYATLHLNGTSWLQPGWGSADIKFFQTTSHKTPLRPFIQTHLPNTHSADTDPVIEISMNNGDSDSGIDLDELDAGHRCPALISLAVVLIEVYFAKPFEKLAQMISIPLIEDPSGRISLLDVDQVFNGDEEMEVEGWRYQIPEDSPLLTAIDNCLNVELWENDEGEAFDNGTLTSRIYQHVVRFLELHLTCGFSQIPLDSVDKYARDLDFGKWGQAISSHETQSRATVFSPGSLTSMRTPSPVLPLFDPKQFGAHMIMPEFQKFMHQYSQINPLTPQTYNMLNSLSNCEADYKASQFFDDEMDDGQHSTAKYLTWRSEYENVYAKFITTHLSDPPSKPVKIAILDTGIDRDHYAFEAREENIKAKLNCYHELQKNVPDLNGHGTFTASLILDYAPDAELHVIKIADKENSRPDAKIVVNAINHAVEKWDVDIISISFGWPSSDFEGYDALEDAIDRAYGKKVLIFAAASNSGGRLGRAYPASSSQVICVHSTNTLGTPSDFSPTAEPNALNIATVGNLTEVRQISVWDVVCDADYGRHRSIPAAVCAVASIREGGSGTQKKGKDGGFAKEVCTEGPQLRPEGQVFLC</sequence>
<dbReference type="OrthoDB" id="4899029at2759"/>
<dbReference type="Proteomes" id="UP000266272">
    <property type="component" value="Unassembled WGS sequence"/>
</dbReference>
<organism evidence="9 10">
    <name type="scientific">Trichoderma arundinaceum</name>
    <dbReference type="NCBI Taxonomy" id="490622"/>
    <lineage>
        <taxon>Eukaryota</taxon>
        <taxon>Fungi</taxon>
        <taxon>Dikarya</taxon>
        <taxon>Ascomycota</taxon>
        <taxon>Pezizomycotina</taxon>
        <taxon>Sordariomycetes</taxon>
        <taxon>Hypocreomycetidae</taxon>
        <taxon>Hypocreales</taxon>
        <taxon>Hypocreaceae</taxon>
        <taxon>Trichoderma</taxon>
    </lineage>
</organism>
<dbReference type="EMBL" id="PXOA01000127">
    <property type="protein sequence ID" value="RFU80040.1"/>
    <property type="molecule type" value="Genomic_DNA"/>
</dbReference>
<dbReference type="InterPro" id="IPR023827">
    <property type="entry name" value="Peptidase_S8_Asp-AS"/>
</dbReference>
<dbReference type="STRING" id="490622.A0A395NVA6"/>
<dbReference type="GO" id="GO:0004252">
    <property type="term" value="F:serine-type endopeptidase activity"/>
    <property type="evidence" value="ECO:0007669"/>
    <property type="project" value="InterPro"/>
</dbReference>
<evidence type="ECO:0000256" key="1">
    <source>
        <dbReference type="ARBA" id="ARBA00011073"/>
    </source>
</evidence>
<evidence type="ECO:0000313" key="9">
    <source>
        <dbReference type="EMBL" id="RFU80040.1"/>
    </source>
</evidence>
<accession>A0A395NVA6</accession>
<dbReference type="GO" id="GO:0006508">
    <property type="term" value="P:proteolysis"/>
    <property type="evidence" value="ECO:0007669"/>
    <property type="project" value="UniProtKB-KW"/>
</dbReference>
<dbReference type="PROSITE" id="PS00136">
    <property type="entry name" value="SUBTILASE_ASP"/>
    <property type="match status" value="1"/>
</dbReference>
<dbReference type="InterPro" id="IPR000209">
    <property type="entry name" value="Peptidase_S8/S53_dom"/>
</dbReference>
<protein>
    <submittedName>
        <fullName evidence="9">Major intracellular serine protease</fullName>
    </submittedName>
</protein>
<dbReference type="CDD" id="cd00306">
    <property type="entry name" value="Peptidases_S8_S53"/>
    <property type="match status" value="1"/>
</dbReference>
<evidence type="ECO:0000256" key="6">
    <source>
        <dbReference type="SAM" id="MobiDB-lite"/>
    </source>
</evidence>
<feature type="domain" description="DUF7580" evidence="8">
    <location>
        <begin position="225"/>
        <end position="596"/>
    </location>
</feature>
<evidence type="ECO:0000256" key="5">
    <source>
        <dbReference type="PROSITE-ProRule" id="PRU01240"/>
    </source>
</evidence>
<reference evidence="9 10" key="1">
    <citation type="journal article" date="2018" name="PLoS Pathog.">
        <title>Evolution of structural diversity of trichothecenes, a family of toxins produced by plant pathogenic and entomopathogenic fungi.</title>
        <authorList>
            <person name="Proctor R.H."/>
            <person name="McCormick S.P."/>
            <person name="Kim H.S."/>
            <person name="Cardoza R.E."/>
            <person name="Stanley A.M."/>
            <person name="Lindo L."/>
            <person name="Kelly A."/>
            <person name="Brown D.W."/>
            <person name="Lee T."/>
            <person name="Vaughan M.M."/>
            <person name="Alexander N.J."/>
            <person name="Busman M."/>
            <person name="Gutierrez S."/>
        </authorList>
    </citation>
    <scope>NUCLEOTIDE SEQUENCE [LARGE SCALE GENOMIC DNA]</scope>
    <source>
        <strain evidence="9 10">IBT 40837</strain>
    </source>
</reference>
<dbReference type="InterPro" id="IPR036852">
    <property type="entry name" value="Peptidase_S8/S53_dom_sf"/>
</dbReference>
<keyword evidence="3" id="KW-0378">Hydrolase</keyword>